<feature type="compositionally biased region" description="Basic residues" evidence="1">
    <location>
        <begin position="1"/>
        <end position="17"/>
    </location>
</feature>
<dbReference type="RefSeq" id="XP_014646577.1">
    <property type="nucleotide sequence ID" value="XM_014791091.1"/>
</dbReference>
<organism evidence="3 4">
    <name type="scientific">Ceratotherium simum simum</name>
    <name type="common">Southern white rhinoceros</name>
    <dbReference type="NCBI Taxonomy" id="73337"/>
    <lineage>
        <taxon>Eukaryota</taxon>
        <taxon>Metazoa</taxon>
        <taxon>Chordata</taxon>
        <taxon>Craniata</taxon>
        <taxon>Vertebrata</taxon>
        <taxon>Euteleostomi</taxon>
        <taxon>Mammalia</taxon>
        <taxon>Eutheria</taxon>
        <taxon>Laurasiatheria</taxon>
        <taxon>Perissodactyla</taxon>
        <taxon>Rhinocerotidae</taxon>
        <taxon>Ceratotherium</taxon>
    </lineage>
</organism>
<protein>
    <submittedName>
        <fullName evidence="4">Melanoma-associated antigen B18-like</fullName>
    </submittedName>
</protein>
<reference evidence="4" key="1">
    <citation type="submission" date="2025-08" db="UniProtKB">
        <authorList>
            <consortium name="RefSeq"/>
        </authorList>
    </citation>
    <scope>IDENTIFICATION</scope>
</reference>
<dbReference type="InterPro" id="IPR021072">
    <property type="entry name" value="MAGE_N"/>
</dbReference>
<dbReference type="Pfam" id="PF12440">
    <property type="entry name" value="MAGE_N"/>
    <property type="match status" value="1"/>
</dbReference>
<evidence type="ECO:0000313" key="4">
    <source>
        <dbReference type="RefSeq" id="XP_014646577.1"/>
    </source>
</evidence>
<accession>A0ABM1D446</accession>
<dbReference type="Gene3D" id="1.10.10.1200">
    <property type="entry name" value="MAGE homology domain, winged helix WH1 motif"/>
    <property type="match status" value="1"/>
</dbReference>
<dbReference type="InterPro" id="IPR041898">
    <property type="entry name" value="MAGE_WH1"/>
</dbReference>
<sequence length="352" mass="39048">MPRGQKSKLRAREKRRQARGETQGLEGAQATAAEGESPSSASPPLGGEPQNLPAAETPSTPVAPQGTPSTTNTTAAVSCSDSDEDTDSQDEENPRSSKGTKGSRRDPLKKKVVSMVQFLLQKYQKKEPITKADLLKLITKKYKSHFNEILRRASEHMELAFGVDLKEVDPIRHCYALLSKLDLTSDGTMSDEENMPKTGLLMIVLGVIFMKANCAPEEEVWKVLNLMGVYADRKHFIYGEPRKIITEDLVRLKYLEYRQVPNSDPPRYEFLWGPRAHAETSKMKVLEFLAKLHDTVPSAFPSWYAEALRDEEERARARAAARARTAAMASARSQATASARSRATASSSSHTK</sequence>
<evidence type="ECO:0000313" key="3">
    <source>
        <dbReference type="Proteomes" id="UP000694910"/>
    </source>
</evidence>
<dbReference type="InterPro" id="IPR037445">
    <property type="entry name" value="MAGE"/>
</dbReference>
<dbReference type="Pfam" id="PF01454">
    <property type="entry name" value="MAGE"/>
    <property type="match status" value="1"/>
</dbReference>
<name>A0ABM1D446_CERSS</name>
<dbReference type="InterPro" id="IPR041899">
    <property type="entry name" value="MAGE_WH2"/>
</dbReference>
<proteinExistence type="predicted"/>
<evidence type="ECO:0000256" key="1">
    <source>
        <dbReference type="SAM" id="MobiDB-lite"/>
    </source>
</evidence>
<dbReference type="PANTHER" id="PTHR11736">
    <property type="entry name" value="MELANOMA-ASSOCIATED ANTIGEN MAGE ANTIGEN"/>
    <property type="match status" value="1"/>
</dbReference>
<dbReference type="PROSITE" id="PS50838">
    <property type="entry name" value="MAGE"/>
    <property type="match status" value="1"/>
</dbReference>
<dbReference type="Proteomes" id="UP000694910">
    <property type="component" value="Unplaced"/>
</dbReference>
<keyword evidence="3" id="KW-1185">Reference proteome</keyword>
<feature type="compositionally biased region" description="Polar residues" evidence="1">
    <location>
        <begin position="57"/>
        <end position="79"/>
    </location>
</feature>
<feature type="region of interest" description="Disordered" evidence="1">
    <location>
        <begin position="319"/>
        <end position="352"/>
    </location>
</feature>
<feature type="compositionally biased region" description="Acidic residues" evidence="1">
    <location>
        <begin position="81"/>
        <end position="91"/>
    </location>
</feature>
<gene>
    <name evidence="4" type="primary">LOC101394319</name>
</gene>
<dbReference type="GeneID" id="101394319"/>
<dbReference type="PANTHER" id="PTHR11736:SF23">
    <property type="entry name" value="MELANOMA-ASSOCIATED ANTIGEN B18"/>
    <property type="match status" value="1"/>
</dbReference>
<feature type="domain" description="MAGE" evidence="2">
    <location>
        <begin position="108"/>
        <end position="307"/>
    </location>
</feature>
<dbReference type="SMART" id="SM01392">
    <property type="entry name" value="MAGE_N"/>
    <property type="match status" value="1"/>
</dbReference>
<evidence type="ECO:0000259" key="2">
    <source>
        <dbReference type="PROSITE" id="PS50838"/>
    </source>
</evidence>
<dbReference type="SMART" id="SM01373">
    <property type="entry name" value="MAGE"/>
    <property type="match status" value="1"/>
</dbReference>
<dbReference type="Gene3D" id="1.10.10.1210">
    <property type="entry name" value="MAGE homology domain, winged helix WH2 motif"/>
    <property type="match status" value="1"/>
</dbReference>
<dbReference type="InterPro" id="IPR002190">
    <property type="entry name" value="MHD_dom"/>
</dbReference>
<feature type="region of interest" description="Disordered" evidence="1">
    <location>
        <begin position="1"/>
        <end position="108"/>
    </location>
</feature>
<feature type="compositionally biased region" description="Low complexity" evidence="1">
    <location>
        <begin position="32"/>
        <end position="49"/>
    </location>
</feature>